<evidence type="ECO:0008006" key="3">
    <source>
        <dbReference type="Google" id="ProtNLM"/>
    </source>
</evidence>
<dbReference type="OrthoDB" id="6228632at2"/>
<dbReference type="InterPro" id="IPR011990">
    <property type="entry name" value="TPR-like_helical_dom_sf"/>
</dbReference>
<dbReference type="EMBL" id="MWPV01000005">
    <property type="protein sequence ID" value="OUL56959.1"/>
    <property type="molecule type" value="Genomic_DNA"/>
</dbReference>
<dbReference type="AlphaFoldDB" id="A0A244CP26"/>
<accession>A0A244CP26</accession>
<sequence length="312" mass="35865">MPFFIRLISIIISVSALTPAYAIDSAFKRFEFVCESNASDCLVEQQNFLSTLEPLSPKWYETKLTMLELLFQLHQYEALYNEVSEIVKQPELPKAFLTQVEIYLAKCLYQMGKNAEASNILNHAIMQLEGLNNQLPDPTRLNDIANLLHVNGEPQRAFRILIRLETQLGKRYEPVFNRELYANLAQAVTQLQDRELAVDYYTQALYWAKLAGDKQQVAVIQANIGMMHLHLQAYRSAADAFYIAVKIANDAQDLPNRAVYQLRLVESLLAQSEFEQAHSQFALINAEHLPTFRHELYRTLKQDIAKQSRLIN</sequence>
<name>A0A244CP26_PSEDV</name>
<dbReference type="RefSeq" id="WP_086745212.1">
    <property type="nucleotide sequence ID" value="NZ_MWPV01000005.1"/>
</dbReference>
<dbReference type="Gene3D" id="1.25.40.10">
    <property type="entry name" value="Tetratricopeptide repeat domain"/>
    <property type="match status" value="2"/>
</dbReference>
<evidence type="ECO:0000313" key="2">
    <source>
        <dbReference type="Proteomes" id="UP000194841"/>
    </source>
</evidence>
<dbReference type="Proteomes" id="UP000194841">
    <property type="component" value="Unassembled WGS sequence"/>
</dbReference>
<comment type="caution">
    <text evidence="1">The sequence shown here is derived from an EMBL/GenBank/DDBJ whole genome shotgun (WGS) entry which is preliminary data.</text>
</comment>
<proteinExistence type="predicted"/>
<protein>
    <recommendedName>
        <fullName evidence="3">Tetratricopeptide repeat protein</fullName>
    </recommendedName>
</protein>
<reference evidence="1 2" key="1">
    <citation type="submission" date="2017-02" db="EMBL/GenBank/DDBJ databases">
        <title>Pseudoalteromonas ulvae TC14 Genome.</title>
        <authorList>
            <person name="Molmeret M."/>
        </authorList>
    </citation>
    <scope>NUCLEOTIDE SEQUENCE [LARGE SCALE GENOMIC DNA]</scope>
    <source>
        <strain evidence="1">TC14</strain>
    </source>
</reference>
<organism evidence="1 2">
    <name type="scientific">Pseudoalteromonas ulvae</name>
    <dbReference type="NCBI Taxonomy" id="107327"/>
    <lineage>
        <taxon>Bacteria</taxon>
        <taxon>Pseudomonadati</taxon>
        <taxon>Pseudomonadota</taxon>
        <taxon>Gammaproteobacteria</taxon>
        <taxon>Alteromonadales</taxon>
        <taxon>Pseudoalteromonadaceae</taxon>
        <taxon>Pseudoalteromonas</taxon>
    </lineage>
</organism>
<evidence type="ECO:0000313" key="1">
    <source>
        <dbReference type="EMBL" id="OUL56959.1"/>
    </source>
</evidence>
<dbReference type="SUPFAM" id="SSF48452">
    <property type="entry name" value="TPR-like"/>
    <property type="match status" value="1"/>
</dbReference>
<gene>
    <name evidence="1" type="ORF">B1199_16475</name>
</gene>
<keyword evidence="2" id="KW-1185">Reference proteome</keyword>